<name>A0A0W8E3A1_9ZZZZ</name>
<gene>
    <name evidence="1" type="ORF">ASZ90_019594</name>
</gene>
<reference evidence="1" key="1">
    <citation type="journal article" date="2015" name="Proc. Natl. Acad. Sci. U.S.A.">
        <title>Networks of energetic and metabolic interactions define dynamics in microbial communities.</title>
        <authorList>
            <person name="Embree M."/>
            <person name="Liu J.K."/>
            <person name="Al-Bassam M.M."/>
            <person name="Zengler K."/>
        </authorList>
    </citation>
    <scope>NUCLEOTIDE SEQUENCE</scope>
</reference>
<comment type="caution">
    <text evidence="1">The sequence shown here is derived from an EMBL/GenBank/DDBJ whole genome shotgun (WGS) entry which is preliminary data.</text>
</comment>
<evidence type="ECO:0000313" key="1">
    <source>
        <dbReference type="EMBL" id="KUG03051.1"/>
    </source>
</evidence>
<dbReference type="EMBL" id="LNQE01001896">
    <property type="protein sequence ID" value="KUG03051.1"/>
    <property type="molecule type" value="Genomic_DNA"/>
</dbReference>
<proteinExistence type="predicted"/>
<dbReference type="AlphaFoldDB" id="A0A0W8E3A1"/>
<sequence>MINTFAVHPAASKSLIARAVCELPEVKSAYKNGRIFIGHGTTNLAVAQHLLNIKLDNPSTYVSGVITQQASCATDSQLRCAPWCIEKGRILEVDWQEFLTSFTGGDIFIKGANAIDPYGNAGILLGDPQGGTIGKSIGILKARGIQIIIPTGLEKMIPSCQAAEKVMGIEKTAQLIGMKTGYMCLSGATIITEIESIKILLDIDAVQVAAGGVGGMEGSVVLAAGYKNDETTHKLLQMIKEANRTPRLSINKQKCSTCDHPCDYIDKP</sequence>
<accession>A0A0W8E3A1</accession>
<protein>
    <submittedName>
        <fullName evidence="1">Uncharacterized protein</fullName>
    </submittedName>
</protein>
<organism evidence="1">
    <name type="scientific">hydrocarbon metagenome</name>
    <dbReference type="NCBI Taxonomy" id="938273"/>
    <lineage>
        <taxon>unclassified sequences</taxon>
        <taxon>metagenomes</taxon>
        <taxon>ecological metagenomes</taxon>
    </lineage>
</organism>